<evidence type="ECO:0000256" key="1">
    <source>
        <dbReference type="SAM" id="Phobius"/>
    </source>
</evidence>
<dbReference type="Pfam" id="PF24803">
    <property type="entry name" value="DUF7704"/>
    <property type="match status" value="1"/>
</dbReference>
<dbReference type="InterPro" id="IPR056121">
    <property type="entry name" value="DUF7704"/>
</dbReference>
<name>A0A2T2P725_CORCC</name>
<evidence type="ECO:0000313" key="4">
    <source>
        <dbReference type="Proteomes" id="UP000240883"/>
    </source>
</evidence>
<reference evidence="3 4" key="1">
    <citation type="journal article" date="2018" name="Front. Microbiol.">
        <title>Genome-Wide Analysis of Corynespora cassiicola Leaf Fall Disease Putative Effectors.</title>
        <authorList>
            <person name="Lopez D."/>
            <person name="Ribeiro S."/>
            <person name="Label P."/>
            <person name="Fumanal B."/>
            <person name="Venisse J.S."/>
            <person name="Kohler A."/>
            <person name="de Oliveira R.R."/>
            <person name="Labutti K."/>
            <person name="Lipzen A."/>
            <person name="Lail K."/>
            <person name="Bauer D."/>
            <person name="Ohm R.A."/>
            <person name="Barry K.W."/>
            <person name="Spatafora J."/>
            <person name="Grigoriev I.V."/>
            <person name="Martin F.M."/>
            <person name="Pujade-Renaud V."/>
        </authorList>
    </citation>
    <scope>NUCLEOTIDE SEQUENCE [LARGE SCALE GENOMIC DNA]</scope>
    <source>
        <strain evidence="3 4">Philippines</strain>
    </source>
</reference>
<dbReference type="Proteomes" id="UP000240883">
    <property type="component" value="Unassembled WGS sequence"/>
</dbReference>
<organism evidence="3 4">
    <name type="scientific">Corynespora cassiicola Philippines</name>
    <dbReference type="NCBI Taxonomy" id="1448308"/>
    <lineage>
        <taxon>Eukaryota</taxon>
        <taxon>Fungi</taxon>
        <taxon>Dikarya</taxon>
        <taxon>Ascomycota</taxon>
        <taxon>Pezizomycotina</taxon>
        <taxon>Dothideomycetes</taxon>
        <taxon>Pleosporomycetidae</taxon>
        <taxon>Pleosporales</taxon>
        <taxon>Corynesporascaceae</taxon>
        <taxon>Corynespora</taxon>
    </lineage>
</organism>
<keyword evidence="1" id="KW-1133">Transmembrane helix</keyword>
<dbReference type="AlphaFoldDB" id="A0A2T2P725"/>
<gene>
    <name evidence="3" type="ORF">BS50DRAFT_583013</name>
</gene>
<feature type="transmembrane region" description="Helical" evidence="1">
    <location>
        <begin position="86"/>
        <end position="106"/>
    </location>
</feature>
<feature type="transmembrane region" description="Helical" evidence="1">
    <location>
        <begin position="126"/>
        <end position="148"/>
    </location>
</feature>
<accession>A0A2T2P725</accession>
<sequence length="158" mass="17535">MQRSSAQSIPGFYRVFFTIFDPLFALGVAYMNCAEPGSIVTSLFPEDGPWSTVTPSHMMLFHQSAGALVCLATCMGVMLRYAEDVRVWRIFEFAVLFTDFPVFYGNCVALDAQQRLSLDKIRPEEWNVFAITAFVATVRILFVAGVGLGKGTNTKKNA</sequence>
<protein>
    <recommendedName>
        <fullName evidence="2">DUF7704 domain-containing protein</fullName>
    </recommendedName>
</protein>
<feature type="transmembrane region" description="Helical" evidence="1">
    <location>
        <begin position="12"/>
        <end position="31"/>
    </location>
</feature>
<keyword evidence="4" id="KW-1185">Reference proteome</keyword>
<dbReference type="PANTHER" id="PTHR37019">
    <property type="entry name" value="CHROMOSOME 1, WHOLE GENOME SHOTGUN SEQUENCE"/>
    <property type="match status" value="1"/>
</dbReference>
<evidence type="ECO:0000259" key="2">
    <source>
        <dbReference type="Pfam" id="PF24803"/>
    </source>
</evidence>
<feature type="domain" description="DUF7704" evidence="2">
    <location>
        <begin position="7"/>
        <end position="146"/>
    </location>
</feature>
<dbReference type="PANTHER" id="PTHR37019:SF1">
    <property type="entry name" value="EXPERA DOMAIN-CONTAINING PROTEIN"/>
    <property type="match status" value="1"/>
</dbReference>
<keyword evidence="1" id="KW-0812">Transmembrane</keyword>
<dbReference type="OrthoDB" id="5313995at2759"/>
<feature type="transmembrane region" description="Helical" evidence="1">
    <location>
        <begin position="60"/>
        <end position="79"/>
    </location>
</feature>
<evidence type="ECO:0000313" key="3">
    <source>
        <dbReference type="EMBL" id="PSN73484.1"/>
    </source>
</evidence>
<keyword evidence="1" id="KW-0472">Membrane</keyword>
<proteinExistence type="predicted"/>
<dbReference type="EMBL" id="KZ678129">
    <property type="protein sequence ID" value="PSN73484.1"/>
    <property type="molecule type" value="Genomic_DNA"/>
</dbReference>